<dbReference type="InterPro" id="IPR036907">
    <property type="entry name" value="5'-Nucleotdase_C_sf"/>
</dbReference>
<dbReference type="InterPro" id="IPR006179">
    <property type="entry name" value="5_nucleotidase/apyrase"/>
</dbReference>
<keyword evidence="4 5" id="KW-0732">Signal</keyword>
<evidence type="ECO:0000256" key="5">
    <source>
        <dbReference type="RuleBase" id="RU362119"/>
    </source>
</evidence>
<dbReference type="Pfam" id="PF00149">
    <property type="entry name" value="Metallophos"/>
    <property type="match status" value="1"/>
</dbReference>
<gene>
    <name evidence="8" type="ORF">DERP_005689</name>
</gene>
<keyword evidence="5" id="KW-0547">Nucleotide-binding</keyword>
<reference evidence="8 9" key="2">
    <citation type="journal article" date="2022" name="Mol. Biol. Evol.">
        <title>Comparative Genomics Reveals Insights into the Divergent Evolution of Astigmatic Mites and Household Pest Adaptations.</title>
        <authorList>
            <person name="Xiong Q."/>
            <person name="Wan A.T."/>
            <person name="Liu X."/>
            <person name="Fung C.S."/>
            <person name="Xiao X."/>
            <person name="Malainual N."/>
            <person name="Hou J."/>
            <person name="Wang L."/>
            <person name="Wang M."/>
            <person name="Yang K.Y."/>
            <person name="Cui Y."/>
            <person name="Leung E.L."/>
            <person name="Nong W."/>
            <person name="Shin S.K."/>
            <person name="Au S.W."/>
            <person name="Jeong K.Y."/>
            <person name="Chew F.T."/>
            <person name="Hui J.H."/>
            <person name="Leung T.F."/>
            <person name="Tungtrongchitr A."/>
            <person name="Zhong N."/>
            <person name="Liu Z."/>
            <person name="Tsui S.K."/>
        </authorList>
    </citation>
    <scope>NUCLEOTIDE SEQUENCE [LARGE SCALE GENOMIC DNA]</scope>
    <source>
        <strain evidence="8">Derp</strain>
    </source>
</reference>
<evidence type="ECO:0000259" key="7">
    <source>
        <dbReference type="Pfam" id="PF02872"/>
    </source>
</evidence>
<comment type="catalytic activity">
    <reaction evidence="1">
        <text>a ribonucleoside 5'-phosphate + H2O = a ribonucleoside + phosphate</text>
        <dbReference type="Rhea" id="RHEA:12484"/>
        <dbReference type="ChEBI" id="CHEBI:15377"/>
        <dbReference type="ChEBI" id="CHEBI:18254"/>
        <dbReference type="ChEBI" id="CHEBI:43474"/>
        <dbReference type="ChEBI" id="CHEBI:58043"/>
        <dbReference type="EC" id="3.1.3.5"/>
    </reaction>
</comment>
<evidence type="ECO:0000259" key="6">
    <source>
        <dbReference type="Pfam" id="PF00149"/>
    </source>
</evidence>
<protein>
    <recommendedName>
        <fullName evidence="3">5'-nucleotidase</fullName>
        <ecNumber evidence="3">3.1.3.5</ecNumber>
    </recommendedName>
</protein>
<dbReference type="EMBL" id="NJHN03000060">
    <property type="protein sequence ID" value="KAH9419185.1"/>
    <property type="molecule type" value="Genomic_DNA"/>
</dbReference>
<feature type="signal peptide" evidence="5">
    <location>
        <begin position="1"/>
        <end position="30"/>
    </location>
</feature>
<evidence type="ECO:0000256" key="2">
    <source>
        <dbReference type="ARBA" id="ARBA00006654"/>
    </source>
</evidence>
<reference evidence="8 9" key="1">
    <citation type="journal article" date="2018" name="J. Allergy Clin. Immunol.">
        <title>High-quality assembly of Dermatophagoides pteronyssinus genome and transcriptome reveals a wide range of novel allergens.</title>
        <authorList>
            <person name="Liu X.Y."/>
            <person name="Yang K.Y."/>
            <person name="Wang M.Q."/>
            <person name="Kwok J.S."/>
            <person name="Zeng X."/>
            <person name="Yang Z."/>
            <person name="Xiao X.J."/>
            <person name="Lau C.P."/>
            <person name="Li Y."/>
            <person name="Huang Z.M."/>
            <person name="Ba J.G."/>
            <person name="Yim A.K."/>
            <person name="Ouyang C.Y."/>
            <person name="Ngai S.M."/>
            <person name="Chan T.F."/>
            <person name="Leung E.L."/>
            <person name="Liu L."/>
            <person name="Liu Z.G."/>
            <person name="Tsui S.K."/>
        </authorList>
    </citation>
    <scope>NUCLEOTIDE SEQUENCE [LARGE SCALE GENOMIC DNA]</scope>
    <source>
        <strain evidence="8">Derp</strain>
    </source>
</reference>
<dbReference type="Pfam" id="PF02872">
    <property type="entry name" value="5_nucleotid_C"/>
    <property type="match status" value="1"/>
</dbReference>
<comment type="caution">
    <text evidence="8">The sequence shown here is derived from an EMBL/GenBank/DDBJ whole genome shotgun (WGS) entry which is preliminary data.</text>
</comment>
<dbReference type="Proteomes" id="UP000887458">
    <property type="component" value="Unassembled WGS sequence"/>
</dbReference>
<evidence type="ECO:0000256" key="1">
    <source>
        <dbReference type="ARBA" id="ARBA00000815"/>
    </source>
</evidence>
<accession>A0ABQ8J9X0</accession>
<keyword evidence="9" id="KW-1185">Reference proteome</keyword>
<dbReference type="PRINTS" id="PR01607">
    <property type="entry name" value="APYRASEFAMLY"/>
</dbReference>
<evidence type="ECO:0000313" key="9">
    <source>
        <dbReference type="Proteomes" id="UP000887458"/>
    </source>
</evidence>
<comment type="similarity">
    <text evidence="2 5">Belongs to the 5'-nucleotidase family.</text>
</comment>
<dbReference type="Gene3D" id="3.90.780.10">
    <property type="entry name" value="5'-Nucleotidase, C-terminal domain"/>
    <property type="match status" value="1"/>
</dbReference>
<evidence type="ECO:0000256" key="3">
    <source>
        <dbReference type="ARBA" id="ARBA00012643"/>
    </source>
</evidence>
<dbReference type="PANTHER" id="PTHR11575:SF24">
    <property type="entry name" value="5'-NUCLEOTIDASE"/>
    <property type="match status" value="1"/>
</dbReference>
<evidence type="ECO:0000313" key="8">
    <source>
        <dbReference type="EMBL" id="KAH9419185.1"/>
    </source>
</evidence>
<name>A0ABQ8J9X0_DERPT</name>
<evidence type="ECO:0000256" key="4">
    <source>
        <dbReference type="ARBA" id="ARBA00022729"/>
    </source>
</evidence>
<dbReference type="PROSITE" id="PS00786">
    <property type="entry name" value="5_NUCLEOTIDASE_2"/>
    <property type="match status" value="1"/>
</dbReference>
<dbReference type="SUPFAM" id="SSF56300">
    <property type="entry name" value="Metallo-dependent phosphatases"/>
    <property type="match status" value="1"/>
</dbReference>
<dbReference type="PANTHER" id="PTHR11575">
    <property type="entry name" value="5'-NUCLEOTIDASE-RELATED"/>
    <property type="match status" value="1"/>
</dbReference>
<keyword evidence="5" id="KW-0378">Hydrolase</keyword>
<feature type="domain" description="Calcineurin-like phosphoesterase" evidence="6">
    <location>
        <begin position="35"/>
        <end position="262"/>
    </location>
</feature>
<dbReference type="InterPro" id="IPR006146">
    <property type="entry name" value="5'-Nucleotdase_CS"/>
</dbReference>
<proteinExistence type="inferred from homology"/>
<sequence length="604" mass="68446">MSLKSSYSFLLLLIRLLAIQWLIMFKSVTSEFRLTIIHNNDFHANYLPMKANNNAECFENWDKNKDCVGGVARTVGKVKEIRQKFINNNENVLFLNAGDHFQGTSWYTLLKSKVVADFVHLMKHDVMTLGNHEFDDGPEELQKFVNLMNGTLPIVCCNVDFDKSLELHKIIQKSIVMKVNNVDVAIIGYLTPHTEFVSSPGKLVKFRDEIQAIQEEIQTLKAKHPHLNIFIGLGHSGYDRDIEIAEKVPDLDVIVGGHSHSYLYSGKNFPSIEKPEGPYPTIFEHAIKTSSYENNGTTLIVQAFAYGKYIGILNLTFNDAGQIVKYTGEPILMSHNIPGDVETETILRKFNDQLSIKYNETFGMATEAFIQNTCRSKECSLGNLITDSFVNHFSNLQKKEKVRQIRQSNNGACKLMALINGGNIRTSIDKGPITYRKLISVLPFTNNLGLLTVTGSELWDILKKSANQHDRGGFLQVSGIRVTFGTTSSKTVIKKSKLINVEAFCDGKWTPISKENTFQVVITNFLANGGDNYTINIKNWQDYQLVDRDILSEYIRKQQKITPILDNRIRFIVDNQNNSSQTLNYNLFLTFVIAILFFIKSSHI</sequence>
<feature type="domain" description="5'-Nucleotidase C-terminal" evidence="7">
    <location>
        <begin position="368"/>
        <end position="534"/>
    </location>
</feature>
<feature type="chain" id="PRO_5045007438" description="5'-nucleotidase" evidence="5">
    <location>
        <begin position="31"/>
        <end position="604"/>
    </location>
</feature>
<dbReference type="InterPro" id="IPR008334">
    <property type="entry name" value="5'-Nucleotdase_C"/>
</dbReference>
<dbReference type="EC" id="3.1.3.5" evidence="3"/>
<dbReference type="InterPro" id="IPR029052">
    <property type="entry name" value="Metallo-depent_PP-like"/>
</dbReference>
<dbReference type="Gene3D" id="3.60.21.10">
    <property type="match status" value="1"/>
</dbReference>
<organism evidence="8 9">
    <name type="scientific">Dermatophagoides pteronyssinus</name>
    <name type="common">European house dust mite</name>
    <dbReference type="NCBI Taxonomy" id="6956"/>
    <lineage>
        <taxon>Eukaryota</taxon>
        <taxon>Metazoa</taxon>
        <taxon>Ecdysozoa</taxon>
        <taxon>Arthropoda</taxon>
        <taxon>Chelicerata</taxon>
        <taxon>Arachnida</taxon>
        <taxon>Acari</taxon>
        <taxon>Acariformes</taxon>
        <taxon>Sarcoptiformes</taxon>
        <taxon>Astigmata</taxon>
        <taxon>Psoroptidia</taxon>
        <taxon>Analgoidea</taxon>
        <taxon>Pyroglyphidae</taxon>
        <taxon>Dermatophagoidinae</taxon>
        <taxon>Dermatophagoides</taxon>
    </lineage>
</organism>
<dbReference type="CDD" id="cd07409">
    <property type="entry name" value="MPP_CD73_N"/>
    <property type="match status" value="1"/>
</dbReference>
<dbReference type="SUPFAM" id="SSF55816">
    <property type="entry name" value="5'-nucleotidase (syn. UDP-sugar hydrolase), C-terminal domain"/>
    <property type="match status" value="1"/>
</dbReference>
<dbReference type="InterPro" id="IPR004843">
    <property type="entry name" value="Calcineurin-like_PHP"/>
</dbReference>